<dbReference type="EMBL" id="PCXL01000014">
    <property type="protein sequence ID" value="PIR37802.1"/>
    <property type="molecule type" value="Genomic_DNA"/>
</dbReference>
<dbReference type="AlphaFoldDB" id="A0A2H0QU42"/>
<dbReference type="Gene3D" id="3.90.320.10">
    <property type="match status" value="1"/>
</dbReference>
<dbReference type="Pfam" id="PF12705">
    <property type="entry name" value="PDDEXK_1"/>
    <property type="match status" value="1"/>
</dbReference>
<protein>
    <recommendedName>
        <fullName evidence="1">PD-(D/E)XK endonuclease-like domain-containing protein</fullName>
    </recommendedName>
</protein>
<evidence type="ECO:0000313" key="3">
    <source>
        <dbReference type="Proteomes" id="UP000231333"/>
    </source>
</evidence>
<dbReference type="Proteomes" id="UP000231333">
    <property type="component" value="Unassembled WGS sequence"/>
</dbReference>
<gene>
    <name evidence="2" type="ORF">COV34_02950</name>
</gene>
<sequence>MITRNLIPSVRLGLGTKMKRKNWKLSPSDFAFLWEECKRCFYLKVARDFGRPRSIMPKVFTIIDSQMKEFYEGMRTEEIAEGVPPGVVMCGEKWVESIPIQFDGRTSTCFVRGKFDTIVQFDDGSYGVIDFKTTQAKSEHIPLYARQPHAYAHALENPKIGNFSVSPVSRLGLLVFEPKKYTQGKTGLVGFAGKVSWIEFERDAKSFKKFLEDVLDILELPEPPPHSSVCDWCKYRKETRASEF</sequence>
<evidence type="ECO:0000313" key="2">
    <source>
        <dbReference type="EMBL" id="PIR37802.1"/>
    </source>
</evidence>
<dbReference type="InterPro" id="IPR038726">
    <property type="entry name" value="PDDEXK_AddAB-type"/>
</dbReference>
<reference evidence="2 3" key="1">
    <citation type="submission" date="2017-09" db="EMBL/GenBank/DDBJ databases">
        <title>Depth-based differentiation of microbial function through sediment-hosted aquifers and enrichment of novel symbionts in the deep terrestrial subsurface.</title>
        <authorList>
            <person name="Probst A.J."/>
            <person name="Ladd B."/>
            <person name="Jarett J.K."/>
            <person name="Geller-Mcgrath D.E."/>
            <person name="Sieber C.M."/>
            <person name="Emerson J.B."/>
            <person name="Anantharaman K."/>
            <person name="Thomas B.C."/>
            <person name="Malmstrom R."/>
            <person name="Stieglmeier M."/>
            <person name="Klingl A."/>
            <person name="Woyke T."/>
            <person name="Ryan C.M."/>
            <person name="Banfield J.F."/>
        </authorList>
    </citation>
    <scope>NUCLEOTIDE SEQUENCE [LARGE SCALE GENOMIC DNA]</scope>
    <source>
        <strain evidence="2">CG10_big_fil_rev_8_21_14_0_10_42_12</strain>
    </source>
</reference>
<name>A0A2H0QU42_9BACT</name>
<organism evidence="2 3">
    <name type="scientific">Candidatus Zambryskibacteria bacterium CG10_big_fil_rev_8_21_14_0_10_42_12</name>
    <dbReference type="NCBI Taxonomy" id="1975115"/>
    <lineage>
        <taxon>Bacteria</taxon>
        <taxon>Candidatus Zambryskiibacteriota</taxon>
    </lineage>
</organism>
<evidence type="ECO:0000259" key="1">
    <source>
        <dbReference type="Pfam" id="PF12705"/>
    </source>
</evidence>
<proteinExistence type="predicted"/>
<accession>A0A2H0QU42</accession>
<comment type="caution">
    <text evidence="2">The sequence shown here is derived from an EMBL/GenBank/DDBJ whole genome shotgun (WGS) entry which is preliminary data.</text>
</comment>
<dbReference type="InterPro" id="IPR011604">
    <property type="entry name" value="PDDEXK-like_dom_sf"/>
</dbReference>
<feature type="domain" description="PD-(D/E)XK endonuclease-like" evidence="1">
    <location>
        <begin position="95"/>
        <end position="236"/>
    </location>
</feature>